<reference evidence="3" key="1">
    <citation type="submission" date="2013-11" db="EMBL/GenBank/DDBJ databases">
        <title>The genomic landscape of the Guanapo guppy.</title>
        <authorList>
            <person name="Kuenstner A."/>
            <person name="Dreyer C."/>
        </authorList>
    </citation>
    <scope>NUCLEOTIDE SEQUENCE</scope>
    <source>
        <strain evidence="3">Guanapo</strain>
    </source>
</reference>
<dbReference type="AlphaFoldDB" id="A0A3P9P258"/>
<reference evidence="2" key="3">
    <citation type="submission" date="2025-09" db="UniProtKB">
        <authorList>
            <consortium name="Ensembl"/>
        </authorList>
    </citation>
    <scope>IDENTIFICATION</scope>
    <source>
        <strain evidence="2">Guanapo</strain>
    </source>
</reference>
<dbReference type="Gene3D" id="1.10.238.10">
    <property type="entry name" value="EF-hand"/>
    <property type="match status" value="1"/>
</dbReference>
<protein>
    <recommendedName>
        <fullName evidence="1">EH domain-containing protein</fullName>
    </recommendedName>
</protein>
<sequence>MNFPTERDKHDQKFDTLSPSMGFISGEQARKFFLQSGLPPSVLAEIWDEPTNRLHRLQASDAHGGERSATQRHHGDAPADACWRFERRCVICCYFNHCFFLCAFMKKCVVIRTFCFCFVWFGDDNFWYYSSHT</sequence>
<evidence type="ECO:0000313" key="3">
    <source>
        <dbReference type="Proteomes" id="UP000242638"/>
    </source>
</evidence>
<accession>A0A3P9P258</accession>
<reference evidence="2" key="2">
    <citation type="submission" date="2025-08" db="UniProtKB">
        <authorList>
            <consortium name="Ensembl"/>
        </authorList>
    </citation>
    <scope>IDENTIFICATION</scope>
    <source>
        <strain evidence="2">Guanapo</strain>
    </source>
</reference>
<dbReference type="InterPro" id="IPR011992">
    <property type="entry name" value="EF-hand-dom_pair"/>
</dbReference>
<proteinExistence type="predicted"/>
<dbReference type="Bgee" id="ENSPREG00000010738">
    <property type="expression patterns" value="Expressed in caudal fin and 1 other cell type or tissue"/>
</dbReference>
<keyword evidence="3" id="KW-1185">Reference proteome</keyword>
<dbReference type="GeneTree" id="ENSGT00940000178977"/>
<dbReference type="PROSITE" id="PS50031">
    <property type="entry name" value="EH"/>
    <property type="match status" value="1"/>
</dbReference>
<evidence type="ECO:0000259" key="1">
    <source>
        <dbReference type="PROSITE" id="PS50031"/>
    </source>
</evidence>
<organism evidence="2 3">
    <name type="scientific">Poecilia reticulata</name>
    <name type="common">Guppy</name>
    <name type="synonym">Acanthophacelus reticulatus</name>
    <dbReference type="NCBI Taxonomy" id="8081"/>
    <lineage>
        <taxon>Eukaryota</taxon>
        <taxon>Metazoa</taxon>
        <taxon>Chordata</taxon>
        <taxon>Craniata</taxon>
        <taxon>Vertebrata</taxon>
        <taxon>Euteleostomi</taxon>
        <taxon>Actinopterygii</taxon>
        <taxon>Neopterygii</taxon>
        <taxon>Teleostei</taxon>
        <taxon>Neoteleostei</taxon>
        <taxon>Acanthomorphata</taxon>
        <taxon>Ovalentaria</taxon>
        <taxon>Atherinomorphae</taxon>
        <taxon>Cyprinodontiformes</taxon>
        <taxon>Poeciliidae</taxon>
        <taxon>Poeciliinae</taxon>
        <taxon>Poecilia</taxon>
    </lineage>
</organism>
<dbReference type="SUPFAM" id="SSF47473">
    <property type="entry name" value="EF-hand"/>
    <property type="match status" value="1"/>
</dbReference>
<name>A0A3P9P258_POERE</name>
<dbReference type="InterPro" id="IPR000261">
    <property type="entry name" value="EH_dom"/>
</dbReference>
<dbReference type="Proteomes" id="UP000242638">
    <property type="component" value="Unassembled WGS sequence"/>
</dbReference>
<feature type="domain" description="EH" evidence="1">
    <location>
        <begin position="6"/>
        <end position="48"/>
    </location>
</feature>
<dbReference type="Pfam" id="PF12763">
    <property type="entry name" value="EH"/>
    <property type="match status" value="1"/>
</dbReference>
<dbReference type="STRING" id="8081.ENSPREP00000015917"/>
<dbReference type="Ensembl" id="ENSPRET00000016082.1">
    <property type="protein sequence ID" value="ENSPREP00000015917.1"/>
    <property type="gene ID" value="ENSPREG00000010738.1"/>
</dbReference>
<evidence type="ECO:0000313" key="2">
    <source>
        <dbReference type="Ensembl" id="ENSPREP00000015917.1"/>
    </source>
</evidence>